<dbReference type="FunFam" id="3.40.50.980:FF:000002">
    <property type="entry name" value="Enterobactin synthetase component F"/>
    <property type="match status" value="1"/>
</dbReference>
<sequence length="513" mass="56894">MREIEPAMKAKKKTRRIGKLELLTAEERQRILVDWNQTSHPLPEVVLTALFEAQVEGSPESTALVYEEERVSYGELNRRANRLAHELVALGVRPDDRVAICVERSVEMVVALLGVLKAGGAYVPLDPAYPVDRLSYMLADSGPVAVLTHGAARGTLEQALGELKAPVLDLDLEASWRSRPETNPDAQALGLRSSHLAYVIYTSGSTGTPKGVMVEHRNVVRLFHATTDWFHFNATDVWTLFHSFAFDFSVWEIWGALLHGGRLIVVPQIVTRSPRQFYELLCSQHVTILNQTPSAFRQLIAAQEENPVQHSLRCVVFGGEALNVSLLKPWYERAQNQACLLINMYGITETTVHVTYRELTALDAVSLTGSPIGRRIPDLRIYILDEQRKPVPIGMSGELYVGGAGVARGYLNRPELTAERFLDDPFTGKSGDRLYKTGDLARYLSDGNIEYLGRNDFQVKIRGFRIELGEIESLLCQHGGVGEAVVVARGEDGDKRLVAYYTAAVGASVEVES</sequence>
<dbReference type="GO" id="GO:0043041">
    <property type="term" value="P:amino acid activation for nonribosomal peptide biosynthetic process"/>
    <property type="evidence" value="ECO:0007669"/>
    <property type="project" value="TreeGrafter"/>
</dbReference>
<dbReference type="PANTHER" id="PTHR45527">
    <property type="entry name" value="NONRIBOSOMAL PEPTIDE SYNTHETASE"/>
    <property type="match status" value="1"/>
</dbReference>
<comment type="caution">
    <text evidence="5">The sequence shown here is derived from an EMBL/GenBank/DDBJ whole genome shotgun (WGS) entry which is preliminary data.</text>
</comment>
<dbReference type="InterPro" id="IPR010071">
    <property type="entry name" value="AA_adenyl_dom"/>
</dbReference>
<keyword evidence="2" id="KW-0596">Phosphopantetheine</keyword>
<evidence type="ECO:0000256" key="2">
    <source>
        <dbReference type="ARBA" id="ARBA00022450"/>
    </source>
</evidence>
<dbReference type="Gene3D" id="3.30.300.30">
    <property type="match status" value="1"/>
</dbReference>
<gene>
    <name evidence="5" type="ORF">HDF15_005275</name>
</gene>
<dbReference type="Proteomes" id="UP000584867">
    <property type="component" value="Unassembled WGS sequence"/>
</dbReference>
<dbReference type="PRINTS" id="PR00154">
    <property type="entry name" value="AMPBINDING"/>
</dbReference>
<dbReference type="InterPro" id="IPR000873">
    <property type="entry name" value="AMP-dep_synth/lig_dom"/>
</dbReference>
<evidence type="ECO:0000259" key="4">
    <source>
        <dbReference type="Pfam" id="PF00501"/>
    </source>
</evidence>
<dbReference type="InterPro" id="IPR045851">
    <property type="entry name" value="AMP-bd_C_sf"/>
</dbReference>
<dbReference type="InterPro" id="IPR020459">
    <property type="entry name" value="AMP-binding"/>
</dbReference>
<dbReference type="Pfam" id="PF00501">
    <property type="entry name" value="AMP-binding"/>
    <property type="match status" value="1"/>
</dbReference>
<dbReference type="PANTHER" id="PTHR45527:SF14">
    <property type="entry name" value="PLIPASTATIN SYNTHASE SUBUNIT B"/>
    <property type="match status" value="1"/>
</dbReference>
<dbReference type="PROSITE" id="PS00455">
    <property type="entry name" value="AMP_BINDING"/>
    <property type="match status" value="1"/>
</dbReference>
<dbReference type="GO" id="GO:0044550">
    <property type="term" value="P:secondary metabolite biosynthetic process"/>
    <property type="evidence" value="ECO:0007669"/>
    <property type="project" value="TreeGrafter"/>
</dbReference>
<proteinExistence type="predicted"/>
<dbReference type="FunFam" id="3.40.50.980:FF:000001">
    <property type="entry name" value="Non-ribosomal peptide synthetase"/>
    <property type="match status" value="1"/>
</dbReference>
<dbReference type="GO" id="GO:0031177">
    <property type="term" value="F:phosphopantetheine binding"/>
    <property type="evidence" value="ECO:0007669"/>
    <property type="project" value="TreeGrafter"/>
</dbReference>
<dbReference type="EMBL" id="JACHIO010000041">
    <property type="protein sequence ID" value="MBB5066889.1"/>
    <property type="molecule type" value="Genomic_DNA"/>
</dbReference>
<organism evidence="5 6">
    <name type="scientific">Granulicella mallensis</name>
    <dbReference type="NCBI Taxonomy" id="940614"/>
    <lineage>
        <taxon>Bacteria</taxon>
        <taxon>Pseudomonadati</taxon>
        <taxon>Acidobacteriota</taxon>
        <taxon>Terriglobia</taxon>
        <taxon>Terriglobales</taxon>
        <taxon>Acidobacteriaceae</taxon>
        <taxon>Granulicella</taxon>
    </lineage>
</organism>
<feature type="domain" description="AMP-dependent synthetase/ligase" evidence="4">
    <location>
        <begin position="51"/>
        <end position="411"/>
    </location>
</feature>
<dbReference type="RefSeq" id="WP_184261224.1">
    <property type="nucleotide sequence ID" value="NZ_JACHIO010000041.1"/>
</dbReference>
<accession>A0A7W8ECR0</accession>
<dbReference type="FunFam" id="3.40.50.12780:FF:000012">
    <property type="entry name" value="Non-ribosomal peptide synthetase"/>
    <property type="match status" value="1"/>
</dbReference>
<name>A0A7W8ECR0_9BACT</name>
<comment type="cofactor">
    <cofactor evidence="1">
        <name>pantetheine 4'-phosphate</name>
        <dbReference type="ChEBI" id="CHEBI:47942"/>
    </cofactor>
</comment>
<dbReference type="Gene3D" id="3.40.50.980">
    <property type="match status" value="2"/>
</dbReference>
<evidence type="ECO:0000256" key="3">
    <source>
        <dbReference type="ARBA" id="ARBA00022553"/>
    </source>
</evidence>
<evidence type="ECO:0000313" key="6">
    <source>
        <dbReference type="Proteomes" id="UP000584867"/>
    </source>
</evidence>
<dbReference type="AlphaFoldDB" id="A0A7W8ECR0"/>
<protein>
    <submittedName>
        <fullName evidence="5">Amino acid adenylation domain-containing protein</fullName>
    </submittedName>
</protein>
<feature type="non-terminal residue" evidence="5">
    <location>
        <position position="513"/>
    </location>
</feature>
<dbReference type="InterPro" id="IPR020845">
    <property type="entry name" value="AMP-binding_CS"/>
</dbReference>
<reference evidence="5 6" key="1">
    <citation type="submission" date="2020-08" db="EMBL/GenBank/DDBJ databases">
        <title>Genomic Encyclopedia of Type Strains, Phase IV (KMG-V): Genome sequencing to study the core and pangenomes of soil and plant-associated prokaryotes.</title>
        <authorList>
            <person name="Whitman W."/>
        </authorList>
    </citation>
    <scope>NUCLEOTIDE SEQUENCE [LARGE SCALE GENOMIC DNA]</scope>
    <source>
        <strain evidence="5 6">X5P3</strain>
    </source>
</reference>
<dbReference type="Gene3D" id="2.30.38.10">
    <property type="entry name" value="Luciferase, Domain 3"/>
    <property type="match status" value="1"/>
</dbReference>
<evidence type="ECO:0000313" key="5">
    <source>
        <dbReference type="EMBL" id="MBB5066889.1"/>
    </source>
</evidence>
<dbReference type="CDD" id="cd17643">
    <property type="entry name" value="A_NRPS_Cytc1-like"/>
    <property type="match status" value="1"/>
</dbReference>
<dbReference type="GO" id="GO:0005829">
    <property type="term" value="C:cytosol"/>
    <property type="evidence" value="ECO:0007669"/>
    <property type="project" value="TreeGrafter"/>
</dbReference>
<dbReference type="SUPFAM" id="SSF56801">
    <property type="entry name" value="Acetyl-CoA synthetase-like"/>
    <property type="match status" value="1"/>
</dbReference>
<dbReference type="FunFam" id="2.30.38.10:FF:000001">
    <property type="entry name" value="Non-ribosomal peptide synthetase PvdI"/>
    <property type="match status" value="1"/>
</dbReference>
<evidence type="ECO:0000256" key="1">
    <source>
        <dbReference type="ARBA" id="ARBA00001957"/>
    </source>
</evidence>
<dbReference type="NCBIfam" id="TIGR01733">
    <property type="entry name" value="AA-adenyl-dom"/>
    <property type="match status" value="1"/>
</dbReference>
<keyword evidence="3" id="KW-0597">Phosphoprotein</keyword>